<comment type="caution">
    <text evidence="2">The sequence shown here is derived from an EMBL/GenBank/DDBJ whole genome shotgun (WGS) entry which is preliminary data.</text>
</comment>
<accession>A0A4R6R8F1</accession>
<name>A0A4R6R8F1_9BURK</name>
<organism evidence="2 3">
    <name type="scientific">Aquabacterium commune</name>
    <dbReference type="NCBI Taxonomy" id="70586"/>
    <lineage>
        <taxon>Bacteria</taxon>
        <taxon>Pseudomonadati</taxon>
        <taxon>Pseudomonadota</taxon>
        <taxon>Betaproteobacteria</taxon>
        <taxon>Burkholderiales</taxon>
        <taxon>Aquabacterium</taxon>
    </lineage>
</organism>
<evidence type="ECO:0000313" key="2">
    <source>
        <dbReference type="EMBL" id="TDP82055.1"/>
    </source>
</evidence>
<protein>
    <recommendedName>
        <fullName evidence="4">Lipoprotein</fullName>
    </recommendedName>
</protein>
<feature type="signal peptide" evidence="1">
    <location>
        <begin position="1"/>
        <end position="18"/>
    </location>
</feature>
<gene>
    <name evidence="2" type="ORF">EV672_1069</name>
</gene>
<dbReference type="PROSITE" id="PS51257">
    <property type="entry name" value="PROKAR_LIPOPROTEIN"/>
    <property type="match status" value="1"/>
</dbReference>
<keyword evidence="1" id="KW-0732">Signal</keyword>
<feature type="chain" id="PRO_5021023789" description="Lipoprotein" evidence="1">
    <location>
        <begin position="19"/>
        <end position="92"/>
    </location>
</feature>
<keyword evidence="3" id="KW-1185">Reference proteome</keyword>
<reference evidence="2 3" key="1">
    <citation type="submission" date="2019-03" db="EMBL/GenBank/DDBJ databases">
        <title>Genomic Encyclopedia of Type Strains, Phase IV (KMG-IV): sequencing the most valuable type-strain genomes for metagenomic binning, comparative biology and taxonomic classification.</title>
        <authorList>
            <person name="Goeker M."/>
        </authorList>
    </citation>
    <scope>NUCLEOTIDE SEQUENCE [LARGE SCALE GENOMIC DNA]</scope>
    <source>
        <strain evidence="2 3">DSM 11901</strain>
    </source>
</reference>
<dbReference type="AlphaFoldDB" id="A0A4R6R8F1"/>
<proteinExistence type="predicted"/>
<evidence type="ECO:0000313" key="3">
    <source>
        <dbReference type="Proteomes" id="UP000294593"/>
    </source>
</evidence>
<sequence length="92" mass="9355">MMRIEVFRRTPAWLPVLALGLLSACGGGGDNVKPVTATVDVTTQVPAAAATEAAAATSYVAALSSEPEAKTDVLEPVAVPDMLATDDTAEPT</sequence>
<evidence type="ECO:0000256" key="1">
    <source>
        <dbReference type="SAM" id="SignalP"/>
    </source>
</evidence>
<evidence type="ECO:0008006" key="4">
    <source>
        <dbReference type="Google" id="ProtNLM"/>
    </source>
</evidence>
<dbReference type="Proteomes" id="UP000294593">
    <property type="component" value="Unassembled WGS sequence"/>
</dbReference>
<dbReference type="RefSeq" id="WP_133609168.1">
    <property type="nucleotide sequence ID" value="NZ_SNXW01000006.1"/>
</dbReference>
<dbReference type="EMBL" id="SNXW01000006">
    <property type="protein sequence ID" value="TDP82055.1"/>
    <property type="molecule type" value="Genomic_DNA"/>
</dbReference>